<accession>A0A2U3YT68</accession>
<dbReference type="OrthoDB" id="5567124at2759"/>
<keyword evidence="5" id="KW-0687">Ribonucleoprotein</keyword>
<dbReference type="Gene3D" id="2.20.25.100">
    <property type="entry name" value="Zn-binding ribosomal proteins"/>
    <property type="match status" value="1"/>
</dbReference>
<evidence type="ECO:0000256" key="2">
    <source>
        <dbReference type="ARBA" id="ARBA00010919"/>
    </source>
</evidence>
<evidence type="ECO:0000256" key="4">
    <source>
        <dbReference type="ARBA" id="ARBA00022980"/>
    </source>
</evidence>
<name>A0A2U3YT68_LEPWE</name>
<dbReference type="InterPro" id="IPR023407">
    <property type="entry name" value="Ribosomal_eS27_Zn-bd_dom_sf"/>
</dbReference>
<dbReference type="PANTHER" id="PTHR11594">
    <property type="entry name" value="40S RIBOSOMAL PROTEIN S27"/>
    <property type="match status" value="1"/>
</dbReference>
<dbReference type="InterPro" id="IPR011332">
    <property type="entry name" value="Ribosomal_zn-bd"/>
</dbReference>
<gene>
    <name evidence="7" type="primary">LOC102732523</name>
</gene>
<dbReference type="Proteomes" id="UP000245341">
    <property type="component" value="Unplaced"/>
</dbReference>
<dbReference type="InterPro" id="IPR000592">
    <property type="entry name" value="Ribosomal_eS27"/>
</dbReference>
<dbReference type="KEGG" id="lww:102732523"/>
<dbReference type="STRING" id="9713.A0A2U3YT68"/>
<evidence type="ECO:0000256" key="1">
    <source>
        <dbReference type="ARBA" id="ARBA00001947"/>
    </source>
</evidence>
<dbReference type="GO" id="GO:0006412">
    <property type="term" value="P:translation"/>
    <property type="evidence" value="ECO:0007669"/>
    <property type="project" value="InterPro"/>
</dbReference>
<keyword evidence="4" id="KW-0689">Ribosomal protein</keyword>
<reference evidence="7" key="1">
    <citation type="submission" date="2025-08" db="UniProtKB">
        <authorList>
            <consortium name="RefSeq"/>
        </authorList>
    </citation>
    <scope>IDENTIFICATION</scope>
    <source>
        <tissue evidence="7">Liver</tissue>
    </source>
</reference>
<keyword evidence="3" id="KW-0862">Zinc</keyword>
<dbReference type="FunFam" id="2.20.25.100:FF:000001">
    <property type="entry name" value="40S ribosomal protein S27"/>
    <property type="match status" value="1"/>
</dbReference>
<evidence type="ECO:0000313" key="7">
    <source>
        <dbReference type="RefSeq" id="XP_006746920.1"/>
    </source>
</evidence>
<organism evidence="6 7">
    <name type="scientific">Leptonychotes weddellii</name>
    <name type="common">Weddell seal</name>
    <name type="synonym">Otaria weddellii</name>
    <dbReference type="NCBI Taxonomy" id="9713"/>
    <lineage>
        <taxon>Eukaryota</taxon>
        <taxon>Metazoa</taxon>
        <taxon>Chordata</taxon>
        <taxon>Craniata</taxon>
        <taxon>Vertebrata</taxon>
        <taxon>Euteleostomi</taxon>
        <taxon>Mammalia</taxon>
        <taxon>Eutheria</taxon>
        <taxon>Laurasiatheria</taxon>
        <taxon>Carnivora</taxon>
        <taxon>Caniformia</taxon>
        <taxon>Pinnipedia</taxon>
        <taxon>Phocidae</taxon>
        <taxon>Monachinae</taxon>
        <taxon>Lobodontini</taxon>
        <taxon>Leptonychotes</taxon>
    </lineage>
</organism>
<evidence type="ECO:0000313" key="6">
    <source>
        <dbReference type="Proteomes" id="UP000245341"/>
    </source>
</evidence>
<protein>
    <submittedName>
        <fullName evidence="7">40S ribosomal protein S27-like</fullName>
    </submittedName>
</protein>
<sequence length="83" mass="9225">MPLVKDLLHPSLEEKRKPKKKGLVQSPNSYLMGVKCPGCYKIITIFSHAQTAVVWVGCPTVLCQPTGGKARLTEGCFFVRKQH</sequence>
<proteinExistence type="inferred from homology"/>
<dbReference type="RefSeq" id="XP_006746920.1">
    <property type="nucleotide sequence ID" value="XM_006746857.1"/>
</dbReference>
<keyword evidence="6" id="KW-1185">Reference proteome</keyword>
<evidence type="ECO:0000256" key="3">
    <source>
        <dbReference type="ARBA" id="ARBA00022833"/>
    </source>
</evidence>
<dbReference type="AlphaFoldDB" id="A0A2U3YT68"/>
<dbReference type="GO" id="GO:1990904">
    <property type="term" value="C:ribonucleoprotein complex"/>
    <property type="evidence" value="ECO:0007669"/>
    <property type="project" value="UniProtKB-KW"/>
</dbReference>
<dbReference type="GO" id="GO:0003735">
    <property type="term" value="F:structural constituent of ribosome"/>
    <property type="evidence" value="ECO:0007669"/>
    <property type="project" value="InterPro"/>
</dbReference>
<comment type="similarity">
    <text evidence="2">Belongs to the eukaryotic ribosomal protein eS27 family.</text>
</comment>
<comment type="cofactor">
    <cofactor evidence="1">
        <name>Zn(2+)</name>
        <dbReference type="ChEBI" id="CHEBI:29105"/>
    </cofactor>
</comment>
<dbReference type="GO" id="GO:0005840">
    <property type="term" value="C:ribosome"/>
    <property type="evidence" value="ECO:0007669"/>
    <property type="project" value="UniProtKB-KW"/>
</dbReference>
<dbReference type="SUPFAM" id="SSF57829">
    <property type="entry name" value="Zn-binding ribosomal proteins"/>
    <property type="match status" value="1"/>
</dbReference>
<dbReference type="GeneID" id="102732523"/>
<dbReference type="Pfam" id="PF01667">
    <property type="entry name" value="Ribosomal_S27e"/>
    <property type="match status" value="1"/>
</dbReference>
<evidence type="ECO:0000256" key="5">
    <source>
        <dbReference type="ARBA" id="ARBA00023274"/>
    </source>
</evidence>